<feature type="region of interest" description="Disordered" evidence="1">
    <location>
        <begin position="57"/>
        <end position="101"/>
    </location>
</feature>
<keyword evidence="3" id="KW-1185">Reference proteome</keyword>
<dbReference type="AlphaFoldDB" id="A0A2Z6RKE0"/>
<protein>
    <submittedName>
        <fullName evidence="2">Uncharacterized protein</fullName>
    </submittedName>
</protein>
<comment type="caution">
    <text evidence="2">The sequence shown here is derived from an EMBL/GenBank/DDBJ whole genome shotgun (WGS) entry which is preliminary data.</text>
</comment>
<organism evidence="2 3">
    <name type="scientific">Rhizophagus clarus</name>
    <dbReference type="NCBI Taxonomy" id="94130"/>
    <lineage>
        <taxon>Eukaryota</taxon>
        <taxon>Fungi</taxon>
        <taxon>Fungi incertae sedis</taxon>
        <taxon>Mucoromycota</taxon>
        <taxon>Glomeromycotina</taxon>
        <taxon>Glomeromycetes</taxon>
        <taxon>Glomerales</taxon>
        <taxon>Glomeraceae</taxon>
        <taxon>Rhizophagus</taxon>
    </lineage>
</organism>
<feature type="compositionally biased region" description="Basic and acidic residues" evidence="1">
    <location>
        <begin position="57"/>
        <end position="83"/>
    </location>
</feature>
<evidence type="ECO:0000313" key="3">
    <source>
        <dbReference type="Proteomes" id="UP000247702"/>
    </source>
</evidence>
<proteinExistence type="predicted"/>
<accession>A0A2Z6RKE0</accession>
<evidence type="ECO:0000256" key="1">
    <source>
        <dbReference type="SAM" id="MobiDB-lite"/>
    </source>
</evidence>
<reference evidence="2 3" key="1">
    <citation type="submission" date="2017-11" db="EMBL/GenBank/DDBJ databases">
        <title>The genome of Rhizophagus clarus HR1 reveals common genetic basis of auxotrophy among arbuscular mycorrhizal fungi.</title>
        <authorList>
            <person name="Kobayashi Y."/>
        </authorList>
    </citation>
    <scope>NUCLEOTIDE SEQUENCE [LARGE SCALE GENOMIC DNA]</scope>
    <source>
        <strain evidence="2 3">HR1</strain>
    </source>
</reference>
<dbReference type="EMBL" id="BEXD01003841">
    <property type="protein sequence ID" value="GBC02641.1"/>
    <property type="molecule type" value="Genomic_DNA"/>
</dbReference>
<dbReference type="Proteomes" id="UP000247702">
    <property type="component" value="Unassembled WGS sequence"/>
</dbReference>
<evidence type="ECO:0000313" key="2">
    <source>
        <dbReference type="EMBL" id="GBC02641.1"/>
    </source>
</evidence>
<sequence>MGFFSSRVYWFSFTSITIAQFKFSGSRKSWSLHEEVSLERGRRTSRSFRLERSPHQEEILSERSRGASRSFCHEKETSLERGRKTTRSFRQGHSSRQEETLLERGRSASRFFHHKEEALLESGRRTSRYQKDVSLEKSKNTFHSFHQEEEALQERSPFRLKYGSLNGTHKRRRLEEECSDDEVRTQEKNRKKNWGREEEIRNQEEITKLRSIISNIGKEFKELWKNFQASNQNQIAPMAGHNFLHFLNP</sequence>
<name>A0A2Z6RKE0_9GLOM</name>
<gene>
    <name evidence="2" type="ORF">RclHR1_04730002</name>
</gene>